<reference evidence="1 2" key="1">
    <citation type="submission" date="2013-11" db="EMBL/GenBank/DDBJ databases">
        <title>Draft genome of the bovine lungworm Dictyocaulus viviparus.</title>
        <authorList>
            <person name="Mitreva M."/>
        </authorList>
    </citation>
    <scope>NUCLEOTIDE SEQUENCE [LARGE SCALE GENOMIC DNA]</scope>
    <source>
        <strain evidence="1 2">HannoverDv2000</strain>
    </source>
</reference>
<dbReference type="EMBL" id="KN716376">
    <property type="protein sequence ID" value="KJH45971.1"/>
    <property type="molecule type" value="Genomic_DNA"/>
</dbReference>
<keyword evidence="2" id="KW-1185">Reference proteome</keyword>
<sequence>MSISCISFHAETQQIEVIKSLPKTGIEPVSPRPQRGVLTTILLGPMSISCISFHAETQQIAVIKSLPKTGIEPVSPRPQRGVLTTILLGPMSISCHIVYI</sequence>
<accession>A0A0D8XUB1</accession>
<dbReference type="Proteomes" id="UP000053766">
    <property type="component" value="Unassembled WGS sequence"/>
</dbReference>
<proteinExistence type="predicted"/>
<gene>
    <name evidence="1" type="ORF">DICVIV_07977</name>
</gene>
<organism evidence="1 2">
    <name type="scientific">Dictyocaulus viviparus</name>
    <name type="common">Bovine lungworm</name>
    <dbReference type="NCBI Taxonomy" id="29172"/>
    <lineage>
        <taxon>Eukaryota</taxon>
        <taxon>Metazoa</taxon>
        <taxon>Ecdysozoa</taxon>
        <taxon>Nematoda</taxon>
        <taxon>Chromadorea</taxon>
        <taxon>Rhabditida</taxon>
        <taxon>Rhabditina</taxon>
        <taxon>Rhabditomorpha</taxon>
        <taxon>Strongyloidea</taxon>
        <taxon>Metastrongylidae</taxon>
        <taxon>Dictyocaulus</taxon>
    </lineage>
</organism>
<evidence type="ECO:0000313" key="1">
    <source>
        <dbReference type="EMBL" id="KJH45971.1"/>
    </source>
</evidence>
<protein>
    <submittedName>
        <fullName evidence="1">Uncharacterized protein</fullName>
    </submittedName>
</protein>
<dbReference type="AlphaFoldDB" id="A0A0D8XUB1"/>
<evidence type="ECO:0000313" key="2">
    <source>
        <dbReference type="Proteomes" id="UP000053766"/>
    </source>
</evidence>
<dbReference type="OrthoDB" id="10548713at2759"/>
<reference evidence="2" key="2">
    <citation type="journal article" date="2016" name="Sci. Rep.">
        <title>Dictyocaulus viviparus genome, variome and transcriptome elucidate lungworm biology and support future intervention.</title>
        <authorList>
            <person name="McNulty S.N."/>
            <person name="Strube C."/>
            <person name="Rosa B.A."/>
            <person name="Martin J.C."/>
            <person name="Tyagi R."/>
            <person name="Choi Y.J."/>
            <person name="Wang Q."/>
            <person name="Hallsworth Pepin K."/>
            <person name="Zhang X."/>
            <person name="Ozersky P."/>
            <person name="Wilson R.K."/>
            <person name="Sternberg P.W."/>
            <person name="Gasser R.B."/>
            <person name="Mitreva M."/>
        </authorList>
    </citation>
    <scope>NUCLEOTIDE SEQUENCE [LARGE SCALE GENOMIC DNA]</scope>
    <source>
        <strain evidence="2">HannoverDv2000</strain>
    </source>
</reference>
<name>A0A0D8XUB1_DICVI</name>